<evidence type="ECO:0000313" key="2">
    <source>
        <dbReference type="EMBL" id="GLX79913.1"/>
    </source>
</evidence>
<evidence type="ECO:0000259" key="1">
    <source>
        <dbReference type="Pfam" id="PF07589"/>
    </source>
</evidence>
<comment type="caution">
    <text evidence="2">The sequence shown here is derived from an EMBL/GenBank/DDBJ whole genome shotgun (WGS) entry which is preliminary data.</text>
</comment>
<dbReference type="RefSeq" id="WP_284245861.1">
    <property type="nucleotide sequence ID" value="NZ_BSST01000001.1"/>
</dbReference>
<dbReference type="NCBIfam" id="TIGR02595">
    <property type="entry name" value="PEP_CTERM"/>
    <property type="match status" value="1"/>
</dbReference>
<feature type="domain" description="Ice-binding protein C-terminal" evidence="1">
    <location>
        <begin position="78"/>
        <end position="99"/>
    </location>
</feature>
<dbReference type="Pfam" id="PF07589">
    <property type="entry name" value="PEP-CTERM"/>
    <property type="match status" value="1"/>
</dbReference>
<gene>
    <name evidence="2" type="ORF">tinsulaeT_32530</name>
</gene>
<dbReference type="EMBL" id="BSST01000001">
    <property type="protein sequence ID" value="GLX79913.1"/>
    <property type="molecule type" value="Genomic_DNA"/>
</dbReference>
<protein>
    <recommendedName>
        <fullName evidence="1">Ice-binding protein C-terminal domain-containing protein</fullName>
    </recommendedName>
</protein>
<organism evidence="2 3">
    <name type="scientific">Thalassotalea insulae</name>
    <dbReference type="NCBI Taxonomy" id="2056778"/>
    <lineage>
        <taxon>Bacteria</taxon>
        <taxon>Pseudomonadati</taxon>
        <taxon>Pseudomonadota</taxon>
        <taxon>Gammaproteobacteria</taxon>
        <taxon>Alteromonadales</taxon>
        <taxon>Colwelliaceae</taxon>
        <taxon>Thalassotalea</taxon>
    </lineage>
</organism>
<evidence type="ECO:0000313" key="3">
    <source>
        <dbReference type="Proteomes" id="UP001157186"/>
    </source>
</evidence>
<dbReference type="InterPro" id="IPR013424">
    <property type="entry name" value="Ice-binding_C"/>
</dbReference>
<name>A0ABQ6GVF3_9GAMM</name>
<dbReference type="Proteomes" id="UP001157186">
    <property type="component" value="Unassembled WGS sequence"/>
</dbReference>
<sequence length="104" mass="11656">MFGMVFGTKYRFSLSATVSSFDEYNNLLEQVSFPNFGNTFVGFSSTLGIKSISIDRTDDTDYYTFIDDIRYLSNPSTSVPEPSTFAIFALGLMGLAARKLKKHH</sequence>
<proteinExistence type="predicted"/>
<accession>A0ABQ6GVF3</accession>
<keyword evidence="3" id="KW-1185">Reference proteome</keyword>
<reference evidence="2 3" key="1">
    <citation type="submission" date="2023-03" db="EMBL/GenBank/DDBJ databases">
        <title>Draft genome sequence of Thalassotalea insulae KCTC 62186T.</title>
        <authorList>
            <person name="Sawabe T."/>
        </authorList>
    </citation>
    <scope>NUCLEOTIDE SEQUENCE [LARGE SCALE GENOMIC DNA]</scope>
    <source>
        <strain evidence="2 3">KCTC 62186</strain>
    </source>
</reference>